<gene>
    <name evidence="2" type="ORF">LK996_03930</name>
</gene>
<dbReference type="Pfam" id="PF02917">
    <property type="entry name" value="Pertussis_S1"/>
    <property type="match status" value="1"/>
</dbReference>
<evidence type="ECO:0000313" key="2">
    <source>
        <dbReference type="EMBL" id="MCC8362222.1"/>
    </source>
</evidence>
<name>A0ABS8JF94_9GAMM</name>
<protein>
    <recommendedName>
        <fullName evidence="4">Pertussis toxin subunit 1</fullName>
    </recommendedName>
</protein>
<evidence type="ECO:0000256" key="1">
    <source>
        <dbReference type="SAM" id="SignalP"/>
    </source>
</evidence>
<evidence type="ECO:0000313" key="3">
    <source>
        <dbReference type="Proteomes" id="UP001165293"/>
    </source>
</evidence>
<reference evidence="2" key="1">
    <citation type="submission" date="2021-10" db="EMBL/GenBank/DDBJ databases">
        <authorList>
            <person name="Lyu M."/>
            <person name="Wang X."/>
            <person name="Meng X."/>
            <person name="Xu K."/>
        </authorList>
    </citation>
    <scope>NUCLEOTIDE SEQUENCE</scope>
    <source>
        <strain evidence="2">A6</strain>
    </source>
</reference>
<evidence type="ECO:0008006" key="4">
    <source>
        <dbReference type="Google" id="ProtNLM"/>
    </source>
</evidence>
<keyword evidence="1" id="KW-0732">Signal</keyword>
<dbReference type="Gene3D" id="3.90.210.10">
    <property type="entry name" value="Heat-Labile Enterotoxin, subunit A"/>
    <property type="match status" value="1"/>
</dbReference>
<keyword evidence="3" id="KW-1185">Reference proteome</keyword>
<dbReference type="SUPFAM" id="SSF56399">
    <property type="entry name" value="ADP-ribosylation"/>
    <property type="match status" value="1"/>
</dbReference>
<dbReference type="Proteomes" id="UP001165293">
    <property type="component" value="Unassembled WGS sequence"/>
</dbReference>
<sequence>MLSTFAKWAAAAAASMFFAFPAHADPILLVYRADTRPPHVVFQGISGRGSRMDLLAHTLGGACDETDPARASMWVSTSAERQEAVGFIYDHIAQLSGGARMWVYTIRPDVTYFYVPSILNQVADAGERNLHGYTPQHADVIDHLLRNSRIVGEAEVLTHHVASANIINATPVWFGANGIEQGATEPNPNYVDLTTFAVSEVDNLAAFVPPASIRLDLLGNNGGPSTSDQCAMTCDGASSASSFSATQPASLSLTCDIPKRASPAVLDIILGY</sequence>
<organism evidence="2 3">
    <name type="scientific">Noviluteimonas lactosilytica</name>
    <dbReference type="NCBI Taxonomy" id="2888523"/>
    <lineage>
        <taxon>Bacteria</taxon>
        <taxon>Pseudomonadati</taxon>
        <taxon>Pseudomonadota</taxon>
        <taxon>Gammaproteobacteria</taxon>
        <taxon>Lysobacterales</taxon>
        <taxon>Lysobacteraceae</taxon>
        <taxon>Noviluteimonas</taxon>
    </lineage>
</organism>
<feature type="chain" id="PRO_5046819545" description="Pertussis toxin subunit 1" evidence="1">
    <location>
        <begin position="25"/>
        <end position="272"/>
    </location>
</feature>
<comment type="caution">
    <text evidence="2">The sequence shown here is derived from an EMBL/GenBank/DDBJ whole genome shotgun (WGS) entry which is preliminary data.</text>
</comment>
<dbReference type="EMBL" id="JAJGAK010000001">
    <property type="protein sequence ID" value="MCC8362222.1"/>
    <property type="molecule type" value="Genomic_DNA"/>
</dbReference>
<dbReference type="RefSeq" id="WP_230525840.1">
    <property type="nucleotide sequence ID" value="NZ_JAJGAK010000001.1"/>
</dbReference>
<proteinExistence type="predicted"/>
<accession>A0ABS8JF94</accession>
<feature type="signal peptide" evidence="1">
    <location>
        <begin position="1"/>
        <end position="24"/>
    </location>
</feature>
<dbReference type="InterPro" id="IPR003898">
    <property type="entry name" value="Borpert_toxA"/>
</dbReference>